<keyword evidence="2" id="KW-0732">Signal</keyword>
<proteinExistence type="predicted"/>
<evidence type="ECO:0000313" key="3">
    <source>
        <dbReference type="EMBL" id="MYZ47856.1"/>
    </source>
</evidence>
<name>A0A964WTD7_9HYPH</name>
<feature type="chain" id="PRO_5037927744" description="DUF2946 domain-containing protein" evidence="2">
    <location>
        <begin position="37"/>
        <end position="129"/>
    </location>
</feature>
<reference evidence="3" key="1">
    <citation type="submission" date="2019-03" db="EMBL/GenBank/DDBJ databases">
        <title>Afifella sp. nov., isolated from activated sludge.</title>
        <authorList>
            <person name="Li Q."/>
            <person name="Liu Y."/>
        </authorList>
    </citation>
    <scope>NUCLEOTIDE SEQUENCE</scope>
    <source>
        <strain evidence="3">L72</strain>
    </source>
</reference>
<protein>
    <recommendedName>
        <fullName evidence="5">DUF2946 domain-containing protein</fullName>
    </recommendedName>
</protein>
<evidence type="ECO:0000256" key="1">
    <source>
        <dbReference type="SAM" id="MobiDB-lite"/>
    </source>
</evidence>
<feature type="region of interest" description="Disordered" evidence="1">
    <location>
        <begin position="89"/>
        <end position="129"/>
    </location>
</feature>
<dbReference type="AlphaFoldDB" id="A0A964WTD7"/>
<keyword evidence="4" id="KW-1185">Reference proteome</keyword>
<feature type="signal peptide" evidence="2">
    <location>
        <begin position="1"/>
        <end position="36"/>
    </location>
</feature>
<evidence type="ECO:0000256" key="2">
    <source>
        <dbReference type="SAM" id="SignalP"/>
    </source>
</evidence>
<evidence type="ECO:0000313" key="4">
    <source>
        <dbReference type="Proteomes" id="UP000773614"/>
    </source>
</evidence>
<dbReference type="EMBL" id="SPKJ01000022">
    <property type="protein sequence ID" value="MYZ47856.1"/>
    <property type="molecule type" value="Genomic_DNA"/>
</dbReference>
<organism evidence="3 4">
    <name type="scientific">Propylenella binzhouense</name>
    <dbReference type="NCBI Taxonomy" id="2555902"/>
    <lineage>
        <taxon>Bacteria</taxon>
        <taxon>Pseudomonadati</taxon>
        <taxon>Pseudomonadota</taxon>
        <taxon>Alphaproteobacteria</taxon>
        <taxon>Hyphomicrobiales</taxon>
        <taxon>Propylenellaceae</taxon>
        <taxon>Propylenella</taxon>
    </lineage>
</organism>
<comment type="caution">
    <text evidence="3">The sequence shown here is derived from an EMBL/GenBank/DDBJ whole genome shotgun (WGS) entry which is preliminary data.</text>
</comment>
<sequence length="129" mass="12726">MRRIAIARRRSNLALAAALALVVEAVLMAASLGLHAAPPAGRDAWGGALCVTSAHAGAGDHRSDHAPGGPADCCKAGCNLATGGPPLPEPGPVFAALHGSPSLPAPPAEDVPTPAERSSVGSRGPPRLV</sequence>
<dbReference type="Proteomes" id="UP000773614">
    <property type="component" value="Unassembled WGS sequence"/>
</dbReference>
<accession>A0A964WTD7</accession>
<dbReference type="RefSeq" id="WP_161140203.1">
    <property type="nucleotide sequence ID" value="NZ_SPKJ01000022.1"/>
</dbReference>
<gene>
    <name evidence="3" type="ORF">E4O86_09045</name>
</gene>
<evidence type="ECO:0008006" key="5">
    <source>
        <dbReference type="Google" id="ProtNLM"/>
    </source>
</evidence>